<accession>A0A654FDD4</accession>
<dbReference type="PANTHER" id="PTHR45749:SF35">
    <property type="entry name" value="AC-LIKE TRANSPOSASE-RELATED"/>
    <property type="match status" value="1"/>
</dbReference>
<evidence type="ECO:0000259" key="1">
    <source>
        <dbReference type="Pfam" id="PF05699"/>
    </source>
</evidence>
<protein>
    <recommendedName>
        <fullName evidence="1">HAT C-terminal dimerisation domain-containing protein</fullName>
    </recommendedName>
</protein>
<feature type="domain" description="HAT C-terminal dimerisation" evidence="1">
    <location>
        <begin position="88"/>
        <end position="176"/>
    </location>
</feature>
<evidence type="ECO:0000313" key="2">
    <source>
        <dbReference type="EMBL" id="VYS59088.1"/>
    </source>
</evidence>
<dbReference type="Proteomes" id="UP000426265">
    <property type="component" value="Unassembled WGS sequence"/>
</dbReference>
<dbReference type="InterPro" id="IPR008906">
    <property type="entry name" value="HATC_C_dom"/>
</dbReference>
<sequence length="198" mass="23092">MEIEQVFPIKPKRLVKKKKQFGEDVEKIDESKTAKESFRIHYFMNIMDQAIMSIERLKVAEDDELRTSCMKLEASLKHDVHSDVDGEDLFMELKLLKDVLPKEIIKPVEVLDFLKRMDGCYPNTWITYRILLTIPVSIASAERTFPKLKLIKNYLRSTVPQERLNGLALISIEQELERKQGGLCFAMKKNYISVFFSC</sequence>
<organism evidence="2 3">
    <name type="scientific">Arabidopsis thaliana</name>
    <name type="common">Mouse-ear cress</name>
    <dbReference type="NCBI Taxonomy" id="3702"/>
    <lineage>
        <taxon>Eukaryota</taxon>
        <taxon>Viridiplantae</taxon>
        <taxon>Streptophyta</taxon>
        <taxon>Embryophyta</taxon>
        <taxon>Tracheophyta</taxon>
        <taxon>Spermatophyta</taxon>
        <taxon>Magnoliopsida</taxon>
        <taxon>eudicotyledons</taxon>
        <taxon>Gunneridae</taxon>
        <taxon>Pentapetalae</taxon>
        <taxon>rosids</taxon>
        <taxon>malvids</taxon>
        <taxon>Brassicales</taxon>
        <taxon>Brassicaceae</taxon>
        <taxon>Camelineae</taxon>
        <taxon>Arabidopsis</taxon>
    </lineage>
</organism>
<proteinExistence type="predicted"/>
<dbReference type="GO" id="GO:0046983">
    <property type="term" value="F:protein dimerization activity"/>
    <property type="evidence" value="ECO:0007669"/>
    <property type="project" value="InterPro"/>
</dbReference>
<gene>
    <name evidence="2" type="ORF">AN1_LOCUS14530</name>
</gene>
<dbReference type="Pfam" id="PF05699">
    <property type="entry name" value="Dimer_Tnp_hAT"/>
    <property type="match status" value="1"/>
</dbReference>
<reference evidence="2 3" key="1">
    <citation type="submission" date="2019-11" db="EMBL/GenBank/DDBJ databases">
        <authorList>
            <person name="Jiao W.-B."/>
            <person name="Schneeberger K."/>
        </authorList>
    </citation>
    <scope>NUCLEOTIDE SEQUENCE [LARGE SCALE GENOMIC DNA]</scope>
    <source>
        <strain evidence="3">cv. An-1</strain>
    </source>
</reference>
<name>A0A654FDD4_ARATH</name>
<dbReference type="EMBL" id="CACRSJ010000106">
    <property type="protein sequence ID" value="VYS59088.1"/>
    <property type="molecule type" value="Genomic_DNA"/>
</dbReference>
<dbReference type="AlphaFoldDB" id="A0A654FDD4"/>
<dbReference type="PANTHER" id="PTHR45749">
    <property type="match status" value="1"/>
</dbReference>
<evidence type="ECO:0000313" key="3">
    <source>
        <dbReference type="Proteomes" id="UP000426265"/>
    </source>
</evidence>